<dbReference type="NCBIfam" id="TIGR03750">
    <property type="entry name" value="conj_TIGR03750"/>
    <property type="match status" value="1"/>
</dbReference>
<evidence type="ECO:0000313" key="3">
    <source>
        <dbReference type="Proteomes" id="UP000189295"/>
    </source>
</evidence>
<accession>A0A1V2K0C3</accession>
<name>A0A1V2K0C3_PSECE</name>
<sequence length="130" mass="14239">MNSPLLTDHTLTFLPHRLNRQPVVVHGLTADELWACTGLSALVGLAVGAPIAWIARSVAIAPTTMLIAVAAGIYVGGGLLRRHKRGRPDTWLYRHLQWALCRRFPGLARYLDGAGLIFYSGAWGTRRSQP</sequence>
<reference evidence="2 3" key="1">
    <citation type="submission" date="2016-10" db="EMBL/GenBank/DDBJ databases">
        <title>Pseudomonas lactis sp. nov. and Pseudomonas paralactis sp. nov., isolated from bovine raw milk.</title>
        <authorList>
            <person name="Von Neubeck M."/>
            <person name="Huptas C."/>
            <person name="Glueck C."/>
            <person name="Krewinkel M."/>
            <person name="Stoeckel M."/>
            <person name="Stressler T."/>
            <person name="Fischer L."/>
            <person name="Hinrichs J."/>
            <person name="Scherer S."/>
            <person name="Wenning M."/>
        </authorList>
    </citation>
    <scope>NUCLEOTIDE SEQUENCE [LARGE SCALE GENOMIC DNA]</scope>
    <source>
        <strain evidence="2 3">DSM 17516</strain>
    </source>
</reference>
<keyword evidence="1" id="KW-1133">Transmembrane helix</keyword>
<comment type="caution">
    <text evidence="2">The sequence shown here is derived from an EMBL/GenBank/DDBJ whole genome shotgun (WGS) entry which is preliminary data.</text>
</comment>
<proteinExistence type="predicted"/>
<protein>
    <submittedName>
        <fullName evidence="2">Conjugal transfer protein</fullName>
    </submittedName>
</protein>
<feature type="transmembrane region" description="Helical" evidence="1">
    <location>
        <begin position="33"/>
        <end position="53"/>
    </location>
</feature>
<keyword evidence="1" id="KW-0472">Membrane</keyword>
<dbReference type="RefSeq" id="WP_076954116.1">
    <property type="nucleotide sequence ID" value="NZ_MNPW01000013.1"/>
</dbReference>
<dbReference type="EMBL" id="MNPW01000013">
    <property type="protein sequence ID" value="ONH50900.1"/>
    <property type="molecule type" value="Genomic_DNA"/>
</dbReference>
<evidence type="ECO:0000256" key="1">
    <source>
        <dbReference type="SAM" id="Phobius"/>
    </source>
</evidence>
<keyword evidence="1" id="KW-0812">Transmembrane</keyword>
<feature type="transmembrane region" description="Helical" evidence="1">
    <location>
        <begin position="59"/>
        <end position="80"/>
    </location>
</feature>
<dbReference type="Proteomes" id="UP000189295">
    <property type="component" value="Unassembled WGS sequence"/>
</dbReference>
<dbReference type="InterPro" id="IPR021877">
    <property type="entry name" value="DUF3487"/>
</dbReference>
<gene>
    <name evidence="2" type="ORF">BLL36_23605</name>
</gene>
<dbReference type="Pfam" id="PF11990">
    <property type="entry name" value="DUF3487"/>
    <property type="match status" value="1"/>
</dbReference>
<evidence type="ECO:0000313" key="2">
    <source>
        <dbReference type="EMBL" id="ONH50900.1"/>
    </source>
</evidence>
<dbReference type="AlphaFoldDB" id="A0A1V2K0C3"/>
<dbReference type="OrthoDB" id="8907898at2"/>
<organism evidence="2 3">
    <name type="scientific">Pseudomonas cedrina subsp. cedrina</name>
    <dbReference type="NCBI Taxonomy" id="76762"/>
    <lineage>
        <taxon>Bacteria</taxon>
        <taxon>Pseudomonadati</taxon>
        <taxon>Pseudomonadota</taxon>
        <taxon>Gammaproteobacteria</taxon>
        <taxon>Pseudomonadales</taxon>
        <taxon>Pseudomonadaceae</taxon>
        <taxon>Pseudomonas</taxon>
    </lineage>
</organism>